<keyword evidence="7" id="KW-0489">Methyltransferase</keyword>
<evidence type="ECO:0000256" key="5">
    <source>
        <dbReference type="ARBA" id="ARBA00023136"/>
    </source>
</evidence>
<reference evidence="7 8" key="1">
    <citation type="submission" date="2024-08" db="EMBL/GenBank/DDBJ databases">
        <title>Whole-genome sequencing of halo(alkali)philic microorganisms from hypersaline lakes.</title>
        <authorList>
            <person name="Sorokin D.Y."/>
            <person name="Merkel A.Y."/>
            <person name="Messina E."/>
            <person name="Yakimov M."/>
        </authorList>
    </citation>
    <scope>NUCLEOTIDE SEQUENCE [LARGE SCALE GENOMIC DNA]</scope>
    <source>
        <strain evidence="7 8">Cl-TMA</strain>
    </source>
</reference>
<evidence type="ECO:0000256" key="2">
    <source>
        <dbReference type="ARBA" id="ARBA00010631"/>
    </source>
</evidence>
<accession>A0ABV4TS39</accession>
<dbReference type="EC" id="2.1.1.100" evidence="7"/>
<dbReference type="GO" id="GO:0004671">
    <property type="term" value="F:protein C-terminal S-isoprenylcysteine carboxyl O-methyltransferase activity"/>
    <property type="evidence" value="ECO:0007669"/>
    <property type="project" value="UniProtKB-EC"/>
</dbReference>
<keyword evidence="8" id="KW-1185">Reference proteome</keyword>
<keyword evidence="4 6" id="KW-1133">Transmembrane helix</keyword>
<evidence type="ECO:0000313" key="8">
    <source>
        <dbReference type="Proteomes" id="UP001575181"/>
    </source>
</evidence>
<feature type="transmembrane region" description="Helical" evidence="6">
    <location>
        <begin position="50"/>
        <end position="70"/>
    </location>
</feature>
<keyword evidence="3 6" id="KW-0812">Transmembrane</keyword>
<evidence type="ECO:0000256" key="6">
    <source>
        <dbReference type="SAM" id="Phobius"/>
    </source>
</evidence>
<evidence type="ECO:0000256" key="3">
    <source>
        <dbReference type="ARBA" id="ARBA00022692"/>
    </source>
</evidence>
<feature type="transmembrane region" description="Helical" evidence="6">
    <location>
        <begin position="12"/>
        <end position="30"/>
    </location>
</feature>
<comment type="subcellular location">
    <subcellularLocation>
        <location evidence="1">Membrane</location>
        <topology evidence="1">Multi-pass membrane protein</topology>
    </subcellularLocation>
</comment>
<dbReference type="InterPro" id="IPR033580">
    <property type="entry name" value="Nurim-like"/>
</dbReference>
<dbReference type="RefSeq" id="WP_373654930.1">
    <property type="nucleotide sequence ID" value="NZ_JBGUAW010000003.1"/>
</dbReference>
<gene>
    <name evidence="7" type="ORF">ACERLL_04820</name>
</gene>
<comment type="caution">
    <text evidence="7">The sequence shown here is derived from an EMBL/GenBank/DDBJ whole genome shotgun (WGS) entry which is preliminary data.</text>
</comment>
<keyword evidence="7" id="KW-0808">Transferase</keyword>
<dbReference type="EC" id="2.1.1.334" evidence="7"/>
<evidence type="ECO:0000256" key="1">
    <source>
        <dbReference type="ARBA" id="ARBA00004141"/>
    </source>
</evidence>
<proteinExistence type="inferred from homology"/>
<name>A0ABV4TS39_9GAMM</name>
<dbReference type="GO" id="GO:0032259">
    <property type="term" value="P:methylation"/>
    <property type="evidence" value="ECO:0007669"/>
    <property type="project" value="UniProtKB-KW"/>
</dbReference>
<evidence type="ECO:0000256" key="4">
    <source>
        <dbReference type="ARBA" id="ARBA00022989"/>
    </source>
</evidence>
<dbReference type="PANTHER" id="PTHR31040:SF1">
    <property type="entry name" value="NURIM"/>
    <property type="match status" value="1"/>
</dbReference>
<comment type="similarity">
    <text evidence="2">Belongs to the nurim family.</text>
</comment>
<feature type="transmembrane region" description="Helical" evidence="6">
    <location>
        <begin position="82"/>
        <end position="104"/>
    </location>
</feature>
<dbReference type="Proteomes" id="UP001575181">
    <property type="component" value="Unassembled WGS sequence"/>
</dbReference>
<sequence length="224" mass="24981">MEAFLAQPGSYLGLVALWAAYFAVHSALAARGTKARAARLGRTAARAYRLAYNLAAVLLLLPPLWLTTRLGGPMILEWRGPAWWAAQAAALLAVAGFAVSLRAYDMRHFLGLRQWRKPGGGVEPRDPLRISGFHRFLRHPWYFFGLVVLWTRSLDLAQFLTALSVTAYLVIGSRLEERKLIHAYGAAYRAYRRRVPGLVPVPGRYLTRSAAQRLSEQAKGERAP</sequence>
<dbReference type="PANTHER" id="PTHR31040">
    <property type="entry name" value="NURIM"/>
    <property type="match status" value="1"/>
</dbReference>
<keyword evidence="5 6" id="KW-0472">Membrane</keyword>
<dbReference type="EMBL" id="JBGUAW010000003">
    <property type="protein sequence ID" value="MFA9460142.1"/>
    <property type="molecule type" value="Genomic_DNA"/>
</dbReference>
<evidence type="ECO:0000313" key="7">
    <source>
        <dbReference type="EMBL" id="MFA9460142.1"/>
    </source>
</evidence>
<protein>
    <submittedName>
        <fullName evidence="7">Isoprenylcysteine carboxylmethyltransferase family protein</fullName>
        <ecNumber evidence="7">2.1.1.100</ecNumber>
        <ecNumber evidence="7">2.1.1.334</ecNumber>
    </submittedName>
</protein>
<dbReference type="Gene3D" id="1.20.120.1630">
    <property type="match status" value="1"/>
</dbReference>
<organism evidence="7 8">
    <name type="scientific">Thiohalorhabdus methylotrophus</name>
    <dbReference type="NCBI Taxonomy" id="3242694"/>
    <lineage>
        <taxon>Bacteria</taxon>
        <taxon>Pseudomonadati</taxon>
        <taxon>Pseudomonadota</taxon>
        <taxon>Gammaproteobacteria</taxon>
        <taxon>Thiohalorhabdales</taxon>
        <taxon>Thiohalorhabdaceae</taxon>
        <taxon>Thiohalorhabdus</taxon>
    </lineage>
</organism>